<keyword evidence="1" id="KW-0472">Membrane</keyword>
<dbReference type="AlphaFoldDB" id="A0AAU6SF76"/>
<proteinExistence type="predicted"/>
<keyword evidence="1" id="KW-0812">Transmembrane</keyword>
<accession>A0AAU6SF76</accession>
<dbReference type="RefSeq" id="WP_349426433.1">
    <property type="nucleotide sequence ID" value="NZ_CP151632.1"/>
</dbReference>
<feature type="transmembrane region" description="Helical" evidence="1">
    <location>
        <begin position="145"/>
        <end position="166"/>
    </location>
</feature>
<keyword evidence="2" id="KW-0732">Signal</keyword>
<feature type="signal peptide" evidence="2">
    <location>
        <begin position="1"/>
        <end position="25"/>
    </location>
</feature>
<evidence type="ECO:0000256" key="2">
    <source>
        <dbReference type="SAM" id="SignalP"/>
    </source>
</evidence>
<organism evidence="3">
    <name type="scientific">Microbacterium sp. LWS13-1.2</name>
    <dbReference type="NCBI Taxonomy" id="3135264"/>
    <lineage>
        <taxon>Bacteria</taxon>
        <taxon>Bacillati</taxon>
        <taxon>Actinomycetota</taxon>
        <taxon>Actinomycetes</taxon>
        <taxon>Micrococcales</taxon>
        <taxon>Microbacteriaceae</taxon>
        <taxon>Microbacterium</taxon>
    </lineage>
</organism>
<name>A0AAU6SF76_9MICO</name>
<protein>
    <submittedName>
        <fullName evidence="3">LPXTG cell wall anchor domain-containing protein</fullName>
    </submittedName>
</protein>
<sequence length="174" mass="16862">MFKKTFAAIAVAGLLVLGGAGAASADYTPDPPTVVVSDTTPAVGQTITITFNNLNVPFVRITVTPGQGVTLASLVHAAGSGGVEKQVVDGSASVQFTASQTGTYVVTAVDGEGNVVATQTITVGTAAAGGGSAQLPATGGEVPGAFIWLGVGAIGLGGIAVAAAVARRRAAANR</sequence>
<evidence type="ECO:0000256" key="1">
    <source>
        <dbReference type="SAM" id="Phobius"/>
    </source>
</evidence>
<keyword evidence="1" id="KW-1133">Transmembrane helix</keyword>
<dbReference type="EMBL" id="CP151632">
    <property type="protein sequence ID" value="WZO35611.1"/>
    <property type="molecule type" value="Genomic_DNA"/>
</dbReference>
<feature type="chain" id="PRO_5043436571" evidence="2">
    <location>
        <begin position="26"/>
        <end position="174"/>
    </location>
</feature>
<reference evidence="3" key="1">
    <citation type="submission" date="2024-04" db="EMBL/GenBank/DDBJ databases">
        <authorList>
            <person name="Roder T."/>
            <person name="Oberhansli S."/>
            <person name="Kreuzer M."/>
        </authorList>
    </citation>
    <scope>NUCLEOTIDE SEQUENCE</scope>
    <source>
        <strain evidence="3">LWS13-1.2</strain>
    </source>
</reference>
<gene>
    <name evidence="3" type="ORF">MRBLWS13_003315</name>
</gene>
<dbReference type="NCBIfam" id="TIGR01167">
    <property type="entry name" value="LPXTG_anchor"/>
    <property type="match status" value="1"/>
</dbReference>
<evidence type="ECO:0000313" key="3">
    <source>
        <dbReference type="EMBL" id="WZO35611.1"/>
    </source>
</evidence>